<dbReference type="GO" id="GO:0005634">
    <property type="term" value="C:nucleus"/>
    <property type="evidence" value="ECO:0007669"/>
    <property type="project" value="TreeGrafter"/>
</dbReference>
<dbReference type="SUPFAM" id="SSF54768">
    <property type="entry name" value="dsRNA-binding domain-like"/>
    <property type="match status" value="1"/>
</dbReference>
<protein>
    <submittedName>
        <fullName evidence="5">DNA repair and recombination protein rad52, putative</fullName>
    </submittedName>
</protein>
<dbReference type="Gene3D" id="3.30.390.80">
    <property type="entry name" value="DNA repair protein Rad52/59/22"/>
    <property type="match status" value="1"/>
</dbReference>
<dbReference type="AlphaFoldDB" id="L7FL61"/>
<accession>L7FL61</accession>
<dbReference type="EMBL" id="KB206839">
    <property type="protein sequence ID" value="ELP87647.1"/>
    <property type="molecule type" value="Genomic_DNA"/>
</dbReference>
<dbReference type="GO" id="GO:0006312">
    <property type="term" value="P:mitotic recombination"/>
    <property type="evidence" value="ECO:0007669"/>
    <property type="project" value="TreeGrafter"/>
</dbReference>
<dbReference type="InterPro" id="IPR041247">
    <property type="entry name" value="Rad52_fam"/>
</dbReference>
<dbReference type="PANTHER" id="PTHR12132:SF1">
    <property type="entry name" value="DNA REPAIR PROTEIN RAD52 HOMOLOG"/>
    <property type="match status" value="1"/>
</dbReference>
<evidence type="ECO:0000313" key="6">
    <source>
        <dbReference type="Proteomes" id="UP000014680"/>
    </source>
</evidence>
<reference evidence="5 6" key="1">
    <citation type="submission" date="2012-10" db="EMBL/GenBank/DDBJ databases">
        <authorList>
            <person name="Zafar N."/>
            <person name="Inman J."/>
            <person name="Hall N."/>
            <person name="Lorenzi H."/>
            <person name="Caler E."/>
        </authorList>
    </citation>
    <scope>NUCLEOTIDE SEQUENCE [LARGE SCALE GENOMIC DNA]</scope>
    <source>
        <strain evidence="5 6">IP1</strain>
    </source>
</reference>
<keyword evidence="6" id="KW-1185">Reference proteome</keyword>
<dbReference type="GO" id="GO:0000724">
    <property type="term" value="P:double-strand break repair via homologous recombination"/>
    <property type="evidence" value="ECO:0007669"/>
    <property type="project" value="TreeGrafter"/>
</dbReference>
<keyword evidence="2" id="KW-0227">DNA damage</keyword>
<dbReference type="RefSeq" id="XP_004254418.1">
    <property type="nucleotide sequence ID" value="XM_004254370.1"/>
</dbReference>
<evidence type="ECO:0000313" key="5">
    <source>
        <dbReference type="EMBL" id="ELP87647.1"/>
    </source>
</evidence>
<evidence type="ECO:0000256" key="2">
    <source>
        <dbReference type="ARBA" id="ARBA00022763"/>
    </source>
</evidence>
<dbReference type="GO" id="GO:0045002">
    <property type="term" value="P:double-strand break repair via single-strand annealing"/>
    <property type="evidence" value="ECO:0007669"/>
    <property type="project" value="TreeGrafter"/>
</dbReference>
<dbReference type="Proteomes" id="UP000014680">
    <property type="component" value="Unassembled WGS sequence"/>
</dbReference>
<dbReference type="InterPro" id="IPR042525">
    <property type="entry name" value="Rad52_Rad59_Rad22_sf"/>
</dbReference>
<dbReference type="FunFam" id="3.30.390.80:FF:000001">
    <property type="entry name" value="DNA repair protein RAD52 homolog"/>
    <property type="match status" value="1"/>
</dbReference>
<name>L7FL61_ENTIV</name>
<dbReference type="InterPro" id="IPR007232">
    <property type="entry name" value="Rad52_Rad59_Rad22"/>
</dbReference>
<sequence>MDREKREITLSPFGTRGFENNKDIDSILMEKTPQQLVCARQGAGGNSMKYLEGFRAIEIANAVFGYDGWSDEVKQFIQPQNTGCVLSIVRITLKNGCYHEDIGFGSSALKTNPLEIAAKESVTDARKRALRLFGNLLGNSLYDVNYTRNISPNSTNKRIIIQPVNYTEIVSEVENSKKVIEEKINQSFK</sequence>
<dbReference type="OrthoDB" id="18467at2759"/>
<proteinExistence type="inferred from homology"/>
<gene>
    <name evidence="5" type="ORF">EIN_427440</name>
</gene>
<dbReference type="KEGG" id="eiv:EIN_427440"/>
<evidence type="ECO:0000256" key="1">
    <source>
        <dbReference type="ARBA" id="ARBA00006638"/>
    </source>
</evidence>
<dbReference type="Pfam" id="PF04098">
    <property type="entry name" value="Rad52_Rad22"/>
    <property type="match status" value="1"/>
</dbReference>
<evidence type="ECO:0000256" key="4">
    <source>
        <dbReference type="ARBA" id="ARBA00023204"/>
    </source>
</evidence>
<organism evidence="5 6">
    <name type="scientific">Entamoeba invadens IP1</name>
    <dbReference type="NCBI Taxonomy" id="370355"/>
    <lineage>
        <taxon>Eukaryota</taxon>
        <taxon>Amoebozoa</taxon>
        <taxon>Evosea</taxon>
        <taxon>Archamoebae</taxon>
        <taxon>Mastigamoebida</taxon>
        <taxon>Entamoebidae</taxon>
        <taxon>Entamoeba</taxon>
    </lineage>
</organism>
<evidence type="ECO:0000256" key="3">
    <source>
        <dbReference type="ARBA" id="ARBA00023172"/>
    </source>
</evidence>
<comment type="similarity">
    <text evidence="1">Belongs to the RAD52 family.</text>
</comment>
<dbReference type="PANTHER" id="PTHR12132">
    <property type="entry name" value="DNA REPAIR AND RECOMBINATION PROTEIN RAD52, RAD59"/>
    <property type="match status" value="1"/>
</dbReference>
<keyword evidence="3" id="KW-0233">DNA recombination</keyword>
<dbReference type="VEuPathDB" id="AmoebaDB:EIN_427440"/>
<keyword evidence="4" id="KW-0234">DNA repair</keyword>
<dbReference type="GeneID" id="14886629"/>